<proteinExistence type="inferred from homology"/>
<organism evidence="3 4">
    <name type="scientific">Williamsia herbipolensis</name>
    <dbReference type="NCBI Taxonomy" id="1603258"/>
    <lineage>
        <taxon>Bacteria</taxon>
        <taxon>Bacillati</taxon>
        <taxon>Actinomycetota</taxon>
        <taxon>Actinomycetes</taxon>
        <taxon>Mycobacteriales</taxon>
        <taxon>Nocardiaceae</taxon>
        <taxon>Williamsia</taxon>
    </lineage>
</organism>
<evidence type="ECO:0000256" key="1">
    <source>
        <dbReference type="ARBA" id="ARBA00006484"/>
    </source>
</evidence>
<dbReference type="AlphaFoldDB" id="A0AAU4K2N9"/>
<dbReference type="InterPro" id="IPR036291">
    <property type="entry name" value="NAD(P)-bd_dom_sf"/>
</dbReference>
<evidence type="ECO:0000313" key="3">
    <source>
        <dbReference type="EMBL" id="WUM20319.1"/>
    </source>
</evidence>
<evidence type="ECO:0000313" key="4">
    <source>
        <dbReference type="Proteomes" id="UP001432128"/>
    </source>
</evidence>
<dbReference type="PROSITE" id="PS00061">
    <property type="entry name" value="ADH_SHORT"/>
    <property type="match status" value="1"/>
</dbReference>
<sequence length="265" mass="27164">MTTPNTSMLPPQTLTGRVALVTGAGSGIGAATALALAEAGARVALVGRRRDRLVDVAEQIAHTVPAAPPATLIVGDVADIRGLIEAVRHARTEMGVPFDLVCANAGSMLAAPIDSADTAEWDTMISTNVAGVLATVRATVDDLTEAGAAGRAADLVVTSSIGAHLVLRGYAVYTATKAAVTHLGTNLRAELGPRGVRVRVVEPGMTESELGDHMSDPDAREWLARFAIENPPMPASAIAESIRWSAALPVGVNVASMVVLPTGQG</sequence>
<dbReference type="KEGG" id="whr:OG579_00160"/>
<dbReference type="RefSeq" id="WP_328857666.1">
    <property type="nucleotide sequence ID" value="NZ_CP108021.1"/>
</dbReference>
<protein>
    <submittedName>
        <fullName evidence="3">SDR family oxidoreductase</fullName>
    </submittedName>
</protein>
<dbReference type="InterPro" id="IPR002347">
    <property type="entry name" value="SDR_fam"/>
</dbReference>
<dbReference type="PRINTS" id="PR00081">
    <property type="entry name" value="GDHRDH"/>
</dbReference>
<dbReference type="Pfam" id="PF00106">
    <property type="entry name" value="adh_short"/>
    <property type="match status" value="1"/>
</dbReference>
<name>A0AAU4K2N9_9NOCA</name>
<dbReference type="GO" id="GO:0016491">
    <property type="term" value="F:oxidoreductase activity"/>
    <property type="evidence" value="ECO:0007669"/>
    <property type="project" value="UniProtKB-KW"/>
</dbReference>
<evidence type="ECO:0000256" key="2">
    <source>
        <dbReference type="ARBA" id="ARBA00023002"/>
    </source>
</evidence>
<gene>
    <name evidence="3" type="ORF">OG579_00160</name>
</gene>
<dbReference type="EMBL" id="CP108021">
    <property type="protein sequence ID" value="WUM20319.1"/>
    <property type="molecule type" value="Genomic_DNA"/>
</dbReference>
<dbReference type="PANTHER" id="PTHR43669:SF3">
    <property type="entry name" value="ALCOHOL DEHYDROGENASE, PUTATIVE (AFU_ORTHOLOGUE AFUA_3G03445)-RELATED"/>
    <property type="match status" value="1"/>
</dbReference>
<dbReference type="SUPFAM" id="SSF51735">
    <property type="entry name" value="NAD(P)-binding Rossmann-fold domains"/>
    <property type="match status" value="1"/>
</dbReference>
<dbReference type="Proteomes" id="UP001432128">
    <property type="component" value="Chromosome"/>
</dbReference>
<dbReference type="PANTHER" id="PTHR43669">
    <property type="entry name" value="5-KETO-D-GLUCONATE 5-REDUCTASE"/>
    <property type="match status" value="1"/>
</dbReference>
<keyword evidence="2" id="KW-0560">Oxidoreductase</keyword>
<comment type="similarity">
    <text evidence="1">Belongs to the short-chain dehydrogenases/reductases (SDR) family.</text>
</comment>
<reference evidence="3 4" key="1">
    <citation type="submission" date="2022-10" db="EMBL/GenBank/DDBJ databases">
        <title>The complete genomes of actinobacterial strains from the NBC collection.</title>
        <authorList>
            <person name="Joergensen T.S."/>
            <person name="Alvarez Arevalo M."/>
            <person name="Sterndorff E.B."/>
            <person name="Faurdal D."/>
            <person name="Vuksanovic O."/>
            <person name="Mourched A.-S."/>
            <person name="Charusanti P."/>
            <person name="Shaw S."/>
            <person name="Blin K."/>
            <person name="Weber T."/>
        </authorList>
    </citation>
    <scope>NUCLEOTIDE SEQUENCE [LARGE SCALE GENOMIC DNA]</scope>
    <source>
        <strain evidence="3 4">NBC_00319</strain>
    </source>
</reference>
<accession>A0AAU4K2N9</accession>
<dbReference type="InterPro" id="IPR020904">
    <property type="entry name" value="Sc_DH/Rdtase_CS"/>
</dbReference>
<dbReference type="Gene3D" id="3.40.50.720">
    <property type="entry name" value="NAD(P)-binding Rossmann-like Domain"/>
    <property type="match status" value="1"/>
</dbReference>
<keyword evidence="4" id="KW-1185">Reference proteome</keyword>